<dbReference type="InterPro" id="IPR012337">
    <property type="entry name" value="RNaseH-like_sf"/>
</dbReference>
<name>D6WQK6_TRICA</name>
<organism evidence="2 3">
    <name type="scientific">Tribolium castaneum</name>
    <name type="common">Red flour beetle</name>
    <dbReference type="NCBI Taxonomy" id="7070"/>
    <lineage>
        <taxon>Eukaryota</taxon>
        <taxon>Metazoa</taxon>
        <taxon>Ecdysozoa</taxon>
        <taxon>Arthropoda</taxon>
        <taxon>Hexapoda</taxon>
        <taxon>Insecta</taxon>
        <taxon>Pterygota</taxon>
        <taxon>Neoptera</taxon>
        <taxon>Endopterygota</taxon>
        <taxon>Coleoptera</taxon>
        <taxon>Polyphaga</taxon>
        <taxon>Cucujiformia</taxon>
        <taxon>Tenebrionidae</taxon>
        <taxon>Tenebrionidae incertae sedis</taxon>
        <taxon>Tribolium</taxon>
    </lineage>
</organism>
<dbReference type="SUPFAM" id="SSF53098">
    <property type="entry name" value="Ribonuclease H-like"/>
    <property type="match status" value="1"/>
</dbReference>
<gene>
    <name evidence="2" type="primary">GLEAN_09407</name>
    <name evidence="2" type="ORF">TcasGA2_TC009407</name>
</gene>
<protein>
    <recommendedName>
        <fullName evidence="1">Integrase catalytic domain-containing protein</fullName>
    </recommendedName>
</protein>
<dbReference type="InterPro" id="IPR001584">
    <property type="entry name" value="Integrase_cat-core"/>
</dbReference>
<reference evidence="2 3" key="2">
    <citation type="journal article" date="2010" name="Nucleic Acids Res.">
        <title>BeetleBase in 2010: revisions to provide comprehensive genomic information for Tribolium castaneum.</title>
        <authorList>
            <person name="Kim H.S."/>
            <person name="Murphy T."/>
            <person name="Xia J."/>
            <person name="Caragea D."/>
            <person name="Park Y."/>
            <person name="Beeman R.W."/>
            <person name="Lorenzen M.D."/>
            <person name="Butcher S."/>
            <person name="Manak J.R."/>
            <person name="Brown S.J."/>
        </authorList>
    </citation>
    <scope>GENOME REANNOTATION</scope>
    <source>
        <strain evidence="2 3">Georgia GA2</strain>
    </source>
</reference>
<dbReference type="Proteomes" id="UP000007266">
    <property type="component" value="Linkage group 7"/>
</dbReference>
<dbReference type="GO" id="GO:0003676">
    <property type="term" value="F:nucleic acid binding"/>
    <property type="evidence" value="ECO:0007669"/>
    <property type="project" value="InterPro"/>
</dbReference>
<sequence>MNTKFGWILMGQFRSNTHRKHSSSPHLHSFCATIESFNTIPLENIVKQFWEIGEPNLPLDATLPPEDKLAENNFASLFYRNNSGRFVVPMLFKEDDPIFPEIWILGAKNLFENNSRCLRCWRLNPRSPQPPMGDLPSLRISQIKPFSCVGVDYGGPFKITLGRTRGSKSQKAYICVFLCFSTKAIHIELVSDLSTEAFLAALRRFVARRGRCSYIYSDCGTNFVGAYRELNRHMKSAAERERLRWHFNPPSAPHFGGIWEAGIKSVKTHLHRLIGYKIYRIYREQILTFEELYTVLTQIESVLNSRPLCPVSADPNDLSVLTPGHFLTLEPLSAPPDSDLSSLKIYLISGHDGIRNIYTLFSNEEESSRCILVQMGSSELPQYVPPRNAFSELLQYPCRNIDADDFVGIVIENEQFPKKTIYVSFRKLAELTVDVILAVISRIFQSNHAFFLNNKMLMHMDCVRPPKGQSFSAVDGKCGKVFPNLV</sequence>
<evidence type="ECO:0000313" key="3">
    <source>
        <dbReference type="Proteomes" id="UP000007266"/>
    </source>
</evidence>
<dbReference type="PhylomeDB" id="D6WQK6"/>
<dbReference type="eggNOG" id="KOG0017">
    <property type="taxonomic scope" value="Eukaryota"/>
</dbReference>
<keyword evidence="3" id="KW-1185">Reference proteome</keyword>
<dbReference type="GO" id="GO:0015074">
    <property type="term" value="P:DNA integration"/>
    <property type="evidence" value="ECO:0007669"/>
    <property type="project" value="InterPro"/>
</dbReference>
<evidence type="ECO:0000259" key="1">
    <source>
        <dbReference type="PROSITE" id="PS50994"/>
    </source>
</evidence>
<feature type="domain" description="Integrase catalytic" evidence="1">
    <location>
        <begin position="141"/>
        <end position="331"/>
    </location>
</feature>
<proteinExistence type="predicted"/>
<dbReference type="EMBL" id="KQ971350">
    <property type="protein sequence ID" value="EFA06508.1"/>
    <property type="molecule type" value="Genomic_DNA"/>
</dbReference>
<dbReference type="Gene3D" id="3.30.420.10">
    <property type="entry name" value="Ribonuclease H-like superfamily/Ribonuclease H"/>
    <property type="match status" value="1"/>
</dbReference>
<dbReference type="InParanoid" id="D6WQK6"/>
<dbReference type="InterPro" id="IPR036397">
    <property type="entry name" value="RNaseH_sf"/>
</dbReference>
<accession>D6WQK6</accession>
<dbReference type="HOGENOM" id="CLU_561815_0_0_1"/>
<evidence type="ECO:0000313" key="2">
    <source>
        <dbReference type="EMBL" id="EFA06508.1"/>
    </source>
</evidence>
<dbReference type="AlphaFoldDB" id="D6WQK6"/>
<reference evidence="2 3" key="1">
    <citation type="journal article" date="2008" name="Nature">
        <title>The genome of the model beetle and pest Tribolium castaneum.</title>
        <authorList>
            <consortium name="Tribolium Genome Sequencing Consortium"/>
            <person name="Richards S."/>
            <person name="Gibbs R.A."/>
            <person name="Weinstock G.M."/>
            <person name="Brown S.J."/>
            <person name="Denell R."/>
            <person name="Beeman R.W."/>
            <person name="Gibbs R."/>
            <person name="Beeman R.W."/>
            <person name="Brown S.J."/>
            <person name="Bucher G."/>
            <person name="Friedrich M."/>
            <person name="Grimmelikhuijzen C.J."/>
            <person name="Klingler M."/>
            <person name="Lorenzen M."/>
            <person name="Richards S."/>
            <person name="Roth S."/>
            <person name="Schroder R."/>
            <person name="Tautz D."/>
            <person name="Zdobnov E.M."/>
            <person name="Muzny D."/>
            <person name="Gibbs R.A."/>
            <person name="Weinstock G.M."/>
            <person name="Attaway T."/>
            <person name="Bell S."/>
            <person name="Buhay C.J."/>
            <person name="Chandrabose M.N."/>
            <person name="Chavez D."/>
            <person name="Clerk-Blankenburg K.P."/>
            <person name="Cree A."/>
            <person name="Dao M."/>
            <person name="Davis C."/>
            <person name="Chacko J."/>
            <person name="Dinh H."/>
            <person name="Dugan-Rocha S."/>
            <person name="Fowler G."/>
            <person name="Garner T.T."/>
            <person name="Garnes J."/>
            <person name="Gnirke A."/>
            <person name="Hawes A."/>
            <person name="Hernandez J."/>
            <person name="Hines S."/>
            <person name="Holder M."/>
            <person name="Hume J."/>
            <person name="Jhangiani S.N."/>
            <person name="Joshi V."/>
            <person name="Khan Z.M."/>
            <person name="Jackson L."/>
            <person name="Kovar C."/>
            <person name="Kowis A."/>
            <person name="Lee S."/>
            <person name="Lewis L.R."/>
            <person name="Margolis J."/>
            <person name="Morgan M."/>
            <person name="Nazareth L.V."/>
            <person name="Nguyen N."/>
            <person name="Okwuonu G."/>
            <person name="Parker D."/>
            <person name="Richards S."/>
            <person name="Ruiz S.J."/>
            <person name="Santibanez J."/>
            <person name="Savard J."/>
            <person name="Scherer S.E."/>
            <person name="Schneider B."/>
            <person name="Sodergren E."/>
            <person name="Tautz D."/>
            <person name="Vattahil S."/>
            <person name="Villasana D."/>
            <person name="White C.S."/>
            <person name="Wright R."/>
            <person name="Park Y."/>
            <person name="Beeman R.W."/>
            <person name="Lord J."/>
            <person name="Oppert B."/>
            <person name="Lorenzen M."/>
            <person name="Brown S."/>
            <person name="Wang L."/>
            <person name="Savard J."/>
            <person name="Tautz D."/>
            <person name="Richards S."/>
            <person name="Weinstock G."/>
            <person name="Gibbs R.A."/>
            <person name="Liu Y."/>
            <person name="Worley K."/>
            <person name="Weinstock G."/>
            <person name="Elsik C.G."/>
            <person name="Reese J.T."/>
            <person name="Elhaik E."/>
            <person name="Landan G."/>
            <person name="Graur D."/>
            <person name="Arensburger P."/>
            <person name="Atkinson P."/>
            <person name="Beeman R.W."/>
            <person name="Beidler J."/>
            <person name="Brown S.J."/>
            <person name="Demuth J.P."/>
            <person name="Drury D.W."/>
            <person name="Du Y.Z."/>
            <person name="Fujiwara H."/>
            <person name="Lorenzen M."/>
            <person name="Maselli V."/>
            <person name="Osanai M."/>
            <person name="Park Y."/>
            <person name="Robertson H.M."/>
            <person name="Tu Z."/>
            <person name="Wang J.J."/>
            <person name="Wang S."/>
            <person name="Richards S."/>
            <person name="Song H."/>
            <person name="Zhang L."/>
            <person name="Sodergren E."/>
            <person name="Werner D."/>
            <person name="Stanke M."/>
            <person name="Morgenstern B."/>
            <person name="Solovyev V."/>
            <person name="Kosarev P."/>
            <person name="Brown G."/>
            <person name="Chen H.C."/>
            <person name="Ermolaeva O."/>
            <person name="Hlavina W."/>
            <person name="Kapustin Y."/>
            <person name="Kiryutin B."/>
            <person name="Kitts P."/>
            <person name="Maglott D."/>
            <person name="Pruitt K."/>
            <person name="Sapojnikov V."/>
            <person name="Souvorov A."/>
            <person name="Mackey A.J."/>
            <person name="Waterhouse R.M."/>
            <person name="Wyder S."/>
            <person name="Zdobnov E.M."/>
            <person name="Zdobnov E.M."/>
            <person name="Wyder S."/>
            <person name="Kriventseva E.V."/>
            <person name="Kadowaki T."/>
            <person name="Bork P."/>
            <person name="Aranda M."/>
            <person name="Bao R."/>
            <person name="Beermann A."/>
            <person name="Berns N."/>
            <person name="Bolognesi R."/>
            <person name="Bonneton F."/>
            <person name="Bopp D."/>
            <person name="Brown S.J."/>
            <person name="Bucher G."/>
            <person name="Butts T."/>
            <person name="Chaumot A."/>
            <person name="Denell R.E."/>
            <person name="Ferrier D.E."/>
            <person name="Friedrich M."/>
            <person name="Gordon C.M."/>
            <person name="Jindra M."/>
            <person name="Klingler M."/>
            <person name="Lan Q."/>
            <person name="Lattorff H.M."/>
            <person name="Laudet V."/>
            <person name="von Levetsow C."/>
            <person name="Liu Z."/>
            <person name="Lutz R."/>
            <person name="Lynch J.A."/>
            <person name="da Fonseca R.N."/>
            <person name="Posnien N."/>
            <person name="Reuter R."/>
            <person name="Roth S."/>
            <person name="Savard J."/>
            <person name="Schinko J.B."/>
            <person name="Schmitt C."/>
            <person name="Schoppmeier M."/>
            <person name="Schroder R."/>
            <person name="Shippy T.D."/>
            <person name="Simonnet F."/>
            <person name="Marques-Souza H."/>
            <person name="Tautz D."/>
            <person name="Tomoyasu Y."/>
            <person name="Trauner J."/>
            <person name="Van der Zee M."/>
            <person name="Vervoort M."/>
            <person name="Wittkopp N."/>
            <person name="Wimmer E.A."/>
            <person name="Yang X."/>
            <person name="Jones A.K."/>
            <person name="Sattelle D.B."/>
            <person name="Ebert P.R."/>
            <person name="Nelson D."/>
            <person name="Scott J.G."/>
            <person name="Beeman R.W."/>
            <person name="Muthukrishnan S."/>
            <person name="Kramer K.J."/>
            <person name="Arakane Y."/>
            <person name="Beeman R.W."/>
            <person name="Zhu Q."/>
            <person name="Hogenkamp D."/>
            <person name="Dixit R."/>
            <person name="Oppert B."/>
            <person name="Jiang H."/>
            <person name="Zou Z."/>
            <person name="Marshall J."/>
            <person name="Elpidina E."/>
            <person name="Vinokurov K."/>
            <person name="Oppert C."/>
            <person name="Zou Z."/>
            <person name="Evans J."/>
            <person name="Lu Z."/>
            <person name="Zhao P."/>
            <person name="Sumathipala N."/>
            <person name="Altincicek B."/>
            <person name="Vilcinskas A."/>
            <person name="Williams M."/>
            <person name="Hultmark D."/>
            <person name="Hetru C."/>
            <person name="Jiang H."/>
            <person name="Grimmelikhuijzen C.J."/>
            <person name="Hauser F."/>
            <person name="Cazzamali G."/>
            <person name="Williamson M."/>
            <person name="Park Y."/>
            <person name="Li B."/>
            <person name="Tanaka Y."/>
            <person name="Predel R."/>
            <person name="Neupert S."/>
            <person name="Schachtner J."/>
            <person name="Verleyen P."/>
            <person name="Raible F."/>
            <person name="Bork P."/>
            <person name="Friedrich M."/>
            <person name="Walden K.K."/>
            <person name="Robertson H.M."/>
            <person name="Angeli S."/>
            <person name="Foret S."/>
            <person name="Bucher G."/>
            <person name="Schuetz S."/>
            <person name="Maleszka R."/>
            <person name="Wimmer E.A."/>
            <person name="Beeman R.W."/>
            <person name="Lorenzen M."/>
            <person name="Tomoyasu Y."/>
            <person name="Miller S.C."/>
            <person name="Grossmann D."/>
            <person name="Bucher G."/>
        </authorList>
    </citation>
    <scope>NUCLEOTIDE SEQUENCE [LARGE SCALE GENOMIC DNA]</scope>
    <source>
        <strain evidence="2 3">Georgia GA2</strain>
    </source>
</reference>
<dbReference type="PANTHER" id="PTHR47331">
    <property type="entry name" value="PHD-TYPE DOMAIN-CONTAINING PROTEIN"/>
    <property type="match status" value="1"/>
</dbReference>
<dbReference type="PANTHER" id="PTHR47331:SF1">
    <property type="entry name" value="GAG-LIKE PROTEIN"/>
    <property type="match status" value="1"/>
</dbReference>
<dbReference type="PROSITE" id="PS50994">
    <property type="entry name" value="INTEGRASE"/>
    <property type="match status" value="1"/>
</dbReference>